<protein>
    <submittedName>
        <fullName evidence="2">DUF4240 domain-containing protein</fullName>
    </submittedName>
</protein>
<dbReference type="AlphaFoldDB" id="A0A7K1LB36"/>
<name>A0A7K1LB36_9ACTN</name>
<organism evidence="2 3">
    <name type="scientific">Actinomadura litoris</name>
    <dbReference type="NCBI Taxonomy" id="2678616"/>
    <lineage>
        <taxon>Bacteria</taxon>
        <taxon>Bacillati</taxon>
        <taxon>Actinomycetota</taxon>
        <taxon>Actinomycetes</taxon>
        <taxon>Streptosporangiales</taxon>
        <taxon>Thermomonosporaceae</taxon>
        <taxon>Actinomadura</taxon>
    </lineage>
</organism>
<keyword evidence="3" id="KW-1185">Reference proteome</keyword>
<dbReference type="Pfam" id="PF14024">
    <property type="entry name" value="DUF4240"/>
    <property type="match status" value="1"/>
</dbReference>
<sequence length="175" mass="19448">MNRDQFWSLIAEARVGLAEPSADNVAESASAVLVRRPAAEIVRAAQPLWELMAESYRAELWAAAYLINGGASDDGFEYFRGWLISQGREVFDQAVADPDALAGMPAVMAAAEKGEDLDGEPVLGIAWNAYRQKTGEQLPAEAFTINYPPITFGWDFEDTEEMRRHLPRLSHLYLE</sequence>
<reference evidence="2 3" key="1">
    <citation type="submission" date="2019-11" db="EMBL/GenBank/DDBJ databases">
        <authorList>
            <person name="Cao P."/>
        </authorList>
    </citation>
    <scope>NUCLEOTIDE SEQUENCE [LARGE SCALE GENOMIC DNA]</scope>
    <source>
        <strain evidence="2 3">NEAU-AAG5</strain>
    </source>
</reference>
<evidence type="ECO:0000313" key="2">
    <source>
        <dbReference type="EMBL" id="MUN41639.1"/>
    </source>
</evidence>
<dbReference type="Proteomes" id="UP000432015">
    <property type="component" value="Unassembled WGS sequence"/>
</dbReference>
<comment type="caution">
    <text evidence="2">The sequence shown here is derived from an EMBL/GenBank/DDBJ whole genome shotgun (WGS) entry which is preliminary data.</text>
</comment>
<evidence type="ECO:0000313" key="3">
    <source>
        <dbReference type="Proteomes" id="UP000432015"/>
    </source>
</evidence>
<dbReference type="RefSeq" id="WP_156220812.1">
    <property type="nucleotide sequence ID" value="NZ_WOFH01000015.1"/>
</dbReference>
<dbReference type="EMBL" id="WOFH01000015">
    <property type="protein sequence ID" value="MUN41639.1"/>
    <property type="molecule type" value="Genomic_DNA"/>
</dbReference>
<feature type="domain" description="DUF4240" evidence="1">
    <location>
        <begin position="1"/>
        <end position="132"/>
    </location>
</feature>
<proteinExistence type="predicted"/>
<evidence type="ECO:0000259" key="1">
    <source>
        <dbReference type="Pfam" id="PF14024"/>
    </source>
</evidence>
<accession>A0A7K1LB36</accession>
<dbReference type="InterPro" id="IPR025334">
    <property type="entry name" value="DUF4240"/>
</dbReference>
<gene>
    <name evidence="2" type="ORF">GNZ18_34380</name>
</gene>